<dbReference type="HOGENOM" id="CLU_2561714_0_0_1"/>
<protein>
    <submittedName>
        <fullName evidence="2 3">Uncharacterized protein</fullName>
    </submittedName>
</protein>
<name>A0A072VE72_MEDTR</name>
<feature type="compositionally biased region" description="Polar residues" evidence="1">
    <location>
        <begin position="19"/>
        <end position="38"/>
    </location>
</feature>
<feature type="compositionally biased region" description="Basic and acidic residues" evidence="1">
    <location>
        <begin position="57"/>
        <end position="82"/>
    </location>
</feature>
<reference evidence="2 4" key="2">
    <citation type="journal article" date="2014" name="BMC Genomics">
        <title>An improved genome release (version Mt4.0) for the model legume Medicago truncatula.</title>
        <authorList>
            <person name="Tang H."/>
            <person name="Krishnakumar V."/>
            <person name="Bidwell S."/>
            <person name="Rosen B."/>
            <person name="Chan A."/>
            <person name="Zhou S."/>
            <person name="Gentzbittel L."/>
            <person name="Childs K.L."/>
            <person name="Yandell M."/>
            <person name="Gundlach H."/>
            <person name="Mayer K.F."/>
            <person name="Schwartz D.C."/>
            <person name="Town C.D."/>
        </authorList>
    </citation>
    <scope>GENOME REANNOTATION</scope>
    <source>
        <strain evidence="2">A17</strain>
        <strain evidence="3 4">cv. Jemalong A17</strain>
    </source>
</reference>
<dbReference type="AlphaFoldDB" id="A0A072VE72"/>
<gene>
    <name evidence="2" type="ordered locus">MTR_2g009733</name>
</gene>
<proteinExistence type="predicted"/>
<dbReference type="EnsemblPlants" id="KEH36455">
    <property type="protein sequence ID" value="KEH36455"/>
    <property type="gene ID" value="MTR_2g009733"/>
</dbReference>
<evidence type="ECO:0000313" key="4">
    <source>
        <dbReference type="Proteomes" id="UP000002051"/>
    </source>
</evidence>
<reference evidence="3" key="3">
    <citation type="submission" date="2015-04" db="UniProtKB">
        <authorList>
            <consortium name="EnsemblPlants"/>
        </authorList>
    </citation>
    <scope>IDENTIFICATION</scope>
    <source>
        <strain evidence="3">cv. Jemalong A17</strain>
    </source>
</reference>
<dbReference type="EMBL" id="CM001218">
    <property type="protein sequence ID" value="KEH36455.1"/>
    <property type="molecule type" value="Genomic_DNA"/>
</dbReference>
<feature type="compositionally biased region" description="Low complexity" evidence="1">
    <location>
        <begin position="1"/>
        <end position="18"/>
    </location>
</feature>
<reference evidence="2 4" key="1">
    <citation type="journal article" date="2011" name="Nature">
        <title>The Medicago genome provides insight into the evolution of rhizobial symbioses.</title>
        <authorList>
            <person name="Young N.D."/>
            <person name="Debelle F."/>
            <person name="Oldroyd G.E."/>
            <person name="Geurts R."/>
            <person name="Cannon S.B."/>
            <person name="Udvardi M.K."/>
            <person name="Benedito V.A."/>
            <person name="Mayer K.F."/>
            <person name="Gouzy J."/>
            <person name="Schoof H."/>
            <person name="Van de Peer Y."/>
            <person name="Proost S."/>
            <person name="Cook D.R."/>
            <person name="Meyers B.C."/>
            <person name="Spannagl M."/>
            <person name="Cheung F."/>
            <person name="De Mita S."/>
            <person name="Krishnakumar V."/>
            <person name="Gundlach H."/>
            <person name="Zhou S."/>
            <person name="Mudge J."/>
            <person name="Bharti A.K."/>
            <person name="Murray J.D."/>
            <person name="Naoumkina M.A."/>
            <person name="Rosen B."/>
            <person name="Silverstein K.A."/>
            <person name="Tang H."/>
            <person name="Rombauts S."/>
            <person name="Zhao P.X."/>
            <person name="Zhou P."/>
            <person name="Barbe V."/>
            <person name="Bardou P."/>
            <person name="Bechner M."/>
            <person name="Bellec A."/>
            <person name="Berger A."/>
            <person name="Berges H."/>
            <person name="Bidwell S."/>
            <person name="Bisseling T."/>
            <person name="Choisne N."/>
            <person name="Couloux A."/>
            <person name="Denny R."/>
            <person name="Deshpande S."/>
            <person name="Dai X."/>
            <person name="Doyle J.J."/>
            <person name="Dudez A.M."/>
            <person name="Farmer A.D."/>
            <person name="Fouteau S."/>
            <person name="Franken C."/>
            <person name="Gibelin C."/>
            <person name="Gish J."/>
            <person name="Goldstein S."/>
            <person name="Gonzalez A.J."/>
            <person name="Green P.J."/>
            <person name="Hallab A."/>
            <person name="Hartog M."/>
            <person name="Hua A."/>
            <person name="Humphray S.J."/>
            <person name="Jeong D.H."/>
            <person name="Jing Y."/>
            <person name="Jocker A."/>
            <person name="Kenton S.M."/>
            <person name="Kim D.J."/>
            <person name="Klee K."/>
            <person name="Lai H."/>
            <person name="Lang C."/>
            <person name="Lin S."/>
            <person name="Macmil S.L."/>
            <person name="Magdelenat G."/>
            <person name="Matthews L."/>
            <person name="McCorrison J."/>
            <person name="Monaghan E.L."/>
            <person name="Mun J.H."/>
            <person name="Najar F.Z."/>
            <person name="Nicholson C."/>
            <person name="Noirot C."/>
            <person name="O'Bleness M."/>
            <person name="Paule C.R."/>
            <person name="Poulain J."/>
            <person name="Prion F."/>
            <person name="Qin B."/>
            <person name="Qu C."/>
            <person name="Retzel E.F."/>
            <person name="Riddle C."/>
            <person name="Sallet E."/>
            <person name="Samain S."/>
            <person name="Samson N."/>
            <person name="Sanders I."/>
            <person name="Saurat O."/>
            <person name="Scarpelli C."/>
            <person name="Schiex T."/>
            <person name="Segurens B."/>
            <person name="Severin A.J."/>
            <person name="Sherrier D.J."/>
            <person name="Shi R."/>
            <person name="Sims S."/>
            <person name="Singer S.R."/>
            <person name="Sinharoy S."/>
            <person name="Sterck L."/>
            <person name="Viollet A."/>
            <person name="Wang B.B."/>
            <person name="Wang K."/>
            <person name="Wang M."/>
            <person name="Wang X."/>
            <person name="Warfsmann J."/>
            <person name="Weissenbach J."/>
            <person name="White D.D."/>
            <person name="White J.D."/>
            <person name="Wiley G.B."/>
            <person name="Wincker P."/>
            <person name="Xing Y."/>
            <person name="Yang L."/>
            <person name="Yao Z."/>
            <person name="Ying F."/>
            <person name="Zhai J."/>
            <person name="Zhou L."/>
            <person name="Zuber A."/>
            <person name="Denarie J."/>
            <person name="Dixon R.A."/>
            <person name="May G.D."/>
            <person name="Schwartz D.C."/>
            <person name="Rogers J."/>
            <person name="Quetier F."/>
            <person name="Town C.D."/>
            <person name="Roe B.A."/>
        </authorList>
    </citation>
    <scope>NUCLEOTIDE SEQUENCE [LARGE SCALE GENOMIC DNA]</scope>
    <source>
        <strain evidence="2">A17</strain>
        <strain evidence="3 4">cv. Jemalong A17</strain>
    </source>
</reference>
<evidence type="ECO:0000313" key="2">
    <source>
        <dbReference type="EMBL" id="KEH36455.1"/>
    </source>
</evidence>
<feature type="region of interest" description="Disordered" evidence="1">
    <location>
        <begin position="1"/>
        <end position="82"/>
    </location>
</feature>
<evidence type="ECO:0000313" key="3">
    <source>
        <dbReference type="EnsemblPlants" id="KEH36455"/>
    </source>
</evidence>
<keyword evidence="4" id="KW-1185">Reference proteome</keyword>
<sequence>MTQQHGQQNTNNTKTNQTSGMVQAPTTLPSQNGKQQQKAIRKKQTERVRSPNQGWREQSHNSGEHQITDEPRNSGESDTQAR</sequence>
<accession>A0A072VE72</accession>
<dbReference type="Proteomes" id="UP000002051">
    <property type="component" value="Chromosome 2"/>
</dbReference>
<evidence type="ECO:0000256" key="1">
    <source>
        <dbReference type="SAM" id="MobiDB-lite"/>
    </source>
</evidence>
<organism evidence="2 4">
    <name type="scientific">Medicago truncatula</name>
    <name type="common">Barrel medic</name>
    <name type="synonym">Medicago tribuloides</name>
    <dbReference type="NCBI Taxonomy" id="3880"/>
    <lineage>
        <taxon>Eukaryota</taxon>
        <taxon>Viridiplantae</taxon>
        <taxon>Streptophyta</taxon>
        <taxon>Embryophyta</taxon>
        <taxon>Tracheophyta</taxon>
        <taxon>Spermatophyta</taxon>
        <taxon>Magnoliopsida</taxon>
        <taxon>eudicotyledons</taxon>
        <taxon>Gunneridae</taxon>
        <taxon>Pentapetalae</taxon>
        <taxon>rosids</taxon>
        <taxon>fabids</taxon>
        <taxon>Fabales</taxon>
        <taxon>Fabaceae</taxon>
        <taxon>Papilionoideae</taxon>
        <taxon>50 kb inversion clade</taxon>
        <taxon>NPAAA clade</taxon>
        <taxon>Hologalegina</taxon>
        <taxon>IRL clade</taxon>
        <taxon>Trifolieae</taxon>
        <taxon>Medicago</taxon>
    </lineage>
</organism>